<dbReference type="EMBL" id="JAHKKG010000010">
    <property type="protein sequence ID" value="MBU2668161.1"/>
    <property type="molecule type" value="Genomic_DNA"/>
</dbReference>
<dbReference type="Proteomes" id="UP001519654">
    <property type="component" value="Unassembled WGS sequence"/>
</dbReference>
<evidence type="ECO:0000313" key="2">
    <source>
        <dbReference type="Proteomes" id="UP001519654"/>
    </source>
</evidence>
<proteinExistence type="predicted"/>
<dbReference type="Gene3D" id="3.20.20.60">
    <property type="entry name" value="Phosphoenolpyruvate-binding domains"/>
    <property type="match status" value="1"/>
</dbReference>
<dbReference type="RefSeq" id="WP_215792405.1">
    <property type="nucleotide sequence ID" value="NZ_JAHKKG010000010.1"/>
</dbReference>
<keyword evidence="1" id="KW-0456">Lyase</keyword>
<evidence type="ECO:0000313" key="1">
    <source>
        <dbReference type="EMBL" id="MBU2668161.1"/>
    </source>
</evidence>
<dbReference type="InterPro" id="IPR040442">
    <property type="entry name" value="Pyrv_kinase-like_dom_sf"/>
</dbReference>
<dbReference type="InterPro" id="IPR018523">
    <property type="entry name" value="Isocitrate_lyase_ph_CS"/>
</dbReference>
<name>A0ABS5YXV7_9ACTN</name>
<keyword evidence="2" id="KW-1185">Reference proteome</keyword>
<dbReference type="PANTHER" id="PTHR42905">
    <property type="entry name" value="PHOSPHOENOLPYRUVATE CARBOXYLASE"/>
    <property type="match status" value="1"/>
</dbReference>
<organism evidence="1 2">
    <name type="scientific">Paractinoplanes bogorensis</name>
    <dbReference type="NCBI Taxonomy" id="1610840"/>
    <lineage>
        <taxon>Bacteria</taxon>
        <taxon>Bacillati</taxon>
        <taxon>Actinomycetota</taxon>
        <taxon>Actinomycetes</taxon>
        <taxon>Micromonosporales</taxon>
        <taxon>Micromonosporaceae</taxon>
        <taxon>Paractinoplanes</taxon>
    </lineage>
</organism>
<gene>
    <name evidence="1" type="ORF">KOI35_32085</name>
</gene>
<reference evidence="1 2" key="1">
    <citation type="submission" date="2021-06" db="EMBL/GenBank/DDBJ databases">
        <title>Actinoplanes lichenicola sp. nov., and Actinoplanes ovalisporus sp. nov., isolated from lichen in Thailand.</title>
        <authorList>
            <person name="Saeng-In P."/>
            <person name="Kanchanasin P."/>
            <person name="Yuki M."/>
            <person name="Kudo T."/>
            <person name="Ohkuma M."/>
            <person name="Phongsopitanun W."/>
            <person name="Tanasupawat S."/>
        </authorList>
    </citation>
    <scope>NUCLEOTIDE SEQUENCE [LARGE SCALE GENOMIC DNA]</scope>
    <source>
        <strain evidence="1 2">NBRC 110975</strain>
    </source>
</reference>
<protein>
    <submittedName>
        <fullName evidence="1">Isocitrate lyase/phosphoenolpyruvate mutase family protein</fullName>
    </submittedName>
</protein>
<sequence>MTLDLFTRPGIDVVAGAGSPLEARLIEKAGFEAIYVSGYAVSAAMHGRPDIGIYDAAENAASVAAIRAVTDLPLIVDADTGYGDVVNVRDTVRRLELAGAAAVQIEDQHWPKKCGHMAGKRVVGTDEAVRRIAAAVAGRRDPGTAIIARTDARATHGLDEALRRVALFRAAGADVCFVDAPQSEDELRVIGELAAGGPLMVNMSESGLTPILPAATLGEMGYSVVIYPTAAIRAGAAAALEVLRGLRRTGDTLGAAHVVMSLDDLNDVVGLGELAAFEDKVAG</sequence>
<dbReference type="InterPro" id="IPR015813">
    <property type="entry name" value="Pyrv/PenolPyrv_kinase-like_dom"/>
</dbReference>
<dbReference type="InterPro" id="IPR039556">
    <property type="entry name" value="ICL/PEPM"/>
</dbReference>
<dbReference type="Pfam" id="PF13714">
    <property type="entry name" value="PEP_mutase"/>
    <property type="match status" value="1"/>
</dbReference>
<dbReference type="SUPFAM" id="SSF51621">
    <property type="entry name" value="Phosphoenolpyruvate/pyruvate domain"/>
    <property type="match status" value="1"/>
</dbReference>
<comment type="caution">
    <text evidence="1">The sequence shown here is derived from an EMBL/GenBank/DDBJ whole genome shotgun (WGS) entry which is preliminary data.</text>
</comment>
<dbReference type="GO" id="GO:0016829">
    <property type="term" value="F:lyase activity"/>
    <property type="evidence" value="ECO:0007669"/>
    <property type="project" value="UniProtKB-KW"/>
</dbReference>
<dbReference type="CDD" id="cd00377">
    <property type="entry name" value="ICL_PEPM"/>
    <property type="match status" value="1"/>
</dbReference>
<accession>A0ABS5YXV7</accession>
<dbReference type="PROSITE" id="PS00161">
    <property type="entry name" value="ISOCITRATE_LYASE"/>
    <property type="match status" value="1"/>
</dbReference>
<dbReference type="PANTHER" id="PTHR42905:SF5">
    <property type="entry name" value="CARBOXYVINYL-CARBOXYPHOSPHONATE PHOSPHORYLMUTASE, CHLOROPLASTIC"/>
    <property type="match status" value="1"/>
</dbReference>